<evidence type="ECO:0000259" key="1">
    <source>
        <dbReference type="Pfam" id="PF04991"/>
    </source>
</evidence>
<evidence type="ECO:0000313" key="2">
    <source>
        <dbReference type="EMBL" id="KHD97537.1"/>
    </source>
</evidence>
<name>A0A0A6YCJ3_KOCRO</name>
<evidence type="ECO:0000313" key="3">
    <source>
        <dbReference type="Proteomes" id="UP000030466"/>
    </source>
</evidence>
<dbReference type="EMBL" id="JSUH01000007">
    <property type="protein sequence ID" value="KHD97537.1"/>
    <property type="molecule type" value="Genomic_DNA"/>
</dbReference>
<keyword evidence="3" id="KW-1185">Reference proteome</keyword>
<proteinExistence type="predicted"/>
<organism evidence="2 3">
    <name type="scientific">Kocuria rosea subsp. polaris</name>
    <dbReference type="NCBI Taxonomy" id="136273"/>
    <lineage>
        <taxon>Bacteria</taxon>
        <taxon>Bacillati</taxon>
        <taxon>Actinomycetota</taxon>
        <taxon>Actinomycetes</taxon>
        <taxon>Micrococcales</taxon>
        <taxon>Micrococcaceae</taxon>
        <taxon>Kocuria</taxon>
    </lineage>
</organism>
<dbReference type="RefSeq" id="WP_035926573.1">
    <property type="nucleotide sequence ID" value="NZ_JSUH01000007.1"/>
</dbReference>
<sequence>MTATPSTGLTDDQLHELHRVQLHIAQQVKQVCDDHGLEYFLIAGTLLGAVRHGGFIPWDDDMDLGMPRDSYDRFLRIAPQELGPNFFVQTLETDPGYGQIFAKVRLEGTELVEVSATGTSAHNGIFVDIFPFDNMPEQVWKQRLHAALTAGLRRVLLLNRGYALWLESTGVRALIFRVVAPAARLLPRNALACLLDRTMRMFGGTPTRAMTALGGSYEYTRESVEREWTHHLEEIEFEGTTFTSLRRSAEYLTKLYGDYMTPPPPERRVTKHGVRGVNFGNAPH</sequence>
<dbReference type="PANTHER" id="PTHR43404">
    <property type="entry name" value="LIPOPOLYSACCHARIDE CHOLINEPHOSPHOTRANSFERASE LICD"/>
    <property type="match status" value="1"/>
</dbReference>
<gene>
    <name evidence="2" type="ORF">GY22_09420</name>
</gene>
<dbReference type="Pfam" id="PF04991">
    <property type="entry name" value="LicD"/>
    <property type="match status" value="1"/>
</dbReference>
<dbReference type="GO" id="GO:0009100">
    <property type="term" value="P:glycoprotein metabolic process"/>
    <property type="evidence" value="ECO:0007669"/>
    <property type="project" value="UniProtKB-ARBA"/>
</dbReference>
<dbReference type="PANTHER" id="PTHR43404:SF2">
    <property type="entry name" value="LIPOPOLYSACCHARIDE CHOLINEPHOSPHOTRANSFERASE LICD"/>
    <property type="match status" value="1"/>
</dbReference>
<dbReference type="OrthoDB" id="3780655at2"/>
<reference evidence="2 3" key="1">
    <citation type="journal article" date="2003" name="Int. J. Syst. Evol. Microbiol.">
        <title>Kocuria polaris sp. nov., an orange-pigmented psychrophilic bacterium isolated from an Antarctic cyanobacterial mat sample.</title>
        <authorList>
            <person name="Reddy G.S."/>
            <person name="Prakash J.S."/>
            <person name="Prabahar V."/>
            <person name="Matsumoto G.I."/>
            <person name="Stackebrandt E."/>
            <person name="Shivaji S."/>
        </authorList>
    </citation>
    <scope>NUCLEOTIDE SEQUENCE [LARGE SCALE GENOMIC DNA]</scope>
    <source>
        <strain evidence="2 3">CMS 76or</strain>
    </source>
</reference>
<protein>
    <recommendedName>
        <fullName evidence="1">LicD/FKTN/FKRP nucleotidyltransferase domain-containing protein</fullName>
    </recommendedName>
</protein>
<dbReference type="Proteomes" id="UP000030466">
    <property type="component" value="Unassembled WGS sequence"/>
</dbReference>
<dbReference type="InterPro" id="IPR007074">
    <property type="entry name" value="LicD/FKTN/FKRP_NTP_transf"/>
</dbReference>
<comment type="caution">
    <text evidence="2">The sequence shown here is derived from an EMBL/GenBank/DDBJ whole genome shotgun (WGS) entry which is preliminary data.</text>
</comment>
<feature type="domain" description="LicD/FKTN/FKRP nucleotidyltransferase" evidence="1">
    <location>
        <begin position="32"/>
        <end position="140"/>
    </location>
</feature>
<dbReference type="InterPro" id="IPR052942">
    <property type="entry name" value="LPS_cholinephosphotransferase"/>
</dbReference>
<dbReference type="AlphaFoldDB" id="A0A0A6YCJ3"/>
<accession>A0A0A6YCJ3</accession>